<proteinExistence type="predicted"/>
<gene>
    <name evidence="1" type="ORF">SAMN05216466_106196</name>
</gene>
<organism evidence="1 2">
    <name type="scientific">Paraburkholderia phenazinium</name>
    <dbReference type="NCBI Taxonomy" id="60549"/>
    <lineage>
        <taxon>Bacteria</taxon>
        <taxon>Pseudomonadati</taxon>
        <taxon>Pseudomonadota</taxon>
        <taxon>Betaproteobacteria</taxon>
        <taxon>Burkholderiales</taxon>
        <taxon>Burkholderiaceae</taxon>
        <taxon>Paraburkholderia</taxon>
    </lineage>
</organism>
<dbReference type="AlphaFoldDB" id="A0A1G7YIQ1"/>
<dbReference type="Proteomes" id="UP000199706">
    <property type="component" value="Unassembled WGS sequence"/>
</dbReference>
<protein>
    <submittedName>
        <fullName evidence="1">Uncharacterized protein</fullName>
    </submittedName>
</protein>
<dbReference type="OrthoDB" id="76339at1822464"/>
<dbReference type="EMBL" id="FNCJ01000006">
    <property type="protein sequence ID" value="SDG96099.1"/>
    <property type="molecule type" value="Genomic_DNA"/>
</dbReference>
<sequence length="109" mass="11064">MRVIKPLILLSTIATTSAVLGGEISLPTSLAAFSQGMTMVCDRIPESTVPGVSAISNGCYGVAGVVNRRLDAVLGASGSGVALPSEGRPVLVRVAGLMMGIGARVRNVR</sequence>
<accession>A0A1G7YIQ1</accession>
<evidence type="ECO:0000313" key="2">
    <source>
        <dbReference type="Proteomes" id="UP000199706"/>
    </source>
</evidence>
<name>A0A1G7YIQ1_9BURK</name>
<dbReference type="RefSeq" id="WP_090685477.1">
    <property type="nucleotide sequence ID" value="NZ_FNCJ01000006.1"/>
</dbReference>
<reference evidence="1 2" key="1">
    <citation type="submission" date="2016-10" db="EMBL/GenBank/DDBJ databases">
        <authorList>
            <person name="de Groot N.N."/>
        </authorList>
    </citation>
    <scope>NUCLEOTIDE SEQUENCE [LARGE SCALE GENOMIC DNA]</scope>
    <source>
        <strain evidence="1 2">LMG 2247</strain>
    </source>
</reference>
<evidence type="ECO:0000313" key="1">
    <source>
        <dbReference type="EMBL" id="SDG96099.1"/>
    </source>
</evidence>